<evidence type="ECO:0000313" key="2">
    <source>
        <dbReference type="Proteomes" id="UP000318102"/>
    </source>
</evidence>
<dbReference type="EMBL" id="VNJK01000001">
    <property type="protein sequence ID" value="TVX94542.1"/>
    <property type="molecule type" value="Genomic_DNA"/>
</dbReference>
<dbReference type="RefSeq" id="WP_144991645.1">
    <property type="nucleotide sequence ID" value="NZ_VNJK01000001.1"/>
</dbReference>
<dbReference type="AlphaFoldDB" id="A0A559J3V3"/>
<gene>
    <name evidence="1" type="ORF">FPZ44_02585</name>
</gene>
<reference evidence="1 2" key="1">
    <citation type="submission" date="2019-07" db="EMBL/GenBank/DDBJ databases">
        <authorList>
            <person name="Kim J."/>
        </authorList>
    </citation>
    <scope>NUCLEOTIDE SEQUENCE [LARGE SCALE GENOMIC DNA]</scope>
    <source>
        <strain evidence="1 2">N4</strain>
    </source>
</reference>
<protein>
    <submittedName>
        <fullName evidence="1">Normocyte-binding protein</fullName>
    </submittedName>
</protein>
<proteinExistence type="predicted"/>
<comment type="caution">
    <text evidence="1">The sequence shown here is derived from an EMBL/GenBank/DDBJ whole genome shotgun (WGS) entry which is preliminary data.</text>
</comment>
<evidence type="ECO:0000313" key="1">
    <source>
        <dbReference type="EMBL" id="TVX94542.1"/>
    </source>
</evidence>
<dbReference type="Proteomes" id="UP000318102">
    <property type="component" value="Unassembled WGS sequence"/>
</dbReference>
<organism evidence="1 2">
    <name type="scientific">Paenibacillus agilis</name>
    <dbReference type="NCBI Taxonomy" id="3020863"/>
    <lineage>
        <taxon>Bacteria</taxon>
        <taxon>Bacillati</taxon>
        <taxon>Bacillota</taxon>
        <taxon>Bacilli</taxon>
        <taxon>Bacillales</taxon>
        <taxon>Paenibacillaceae</taxon>
        <taxon>Paenibacillus</taxon>
    </lineage>
</organism>
<accession>A0A559J3V3</accession>
<keyword evidence="2" id="KW-1185">Reference proteome</keyword>
<dbReference type="OrthoDB" id="1661761at2"/>
<sequence>MKDIILDRLSRMEDLEQRKMLKQIVSGALLNLVEYQEEMNRQLEARVFNELEDWGDKYDIYVSLAAREDVDPIHEYLHPMITADMNKQVCNMTELLSALNRQENAYLLTLFLECDYVLLKPLLQQERIFTSTIVTARGTHTVGVQLKQNTLYMQEIAKLYQVFQMNNVPWRTINHPYAYKFFDVFLVNYEEGMFREGEEVLEISVDLEEYESFKRLNLVPLWNIEHTTMRNVGFPVPAKDRVNFEHIMNLHPTGTGHGYLIDGDEADIRYMKRGQEDLIIVTPQSKSMLWNVRKVKQPVSNKISQPMYERQSNKLISSFIDRFARRQAISVRSKADVIRLIHTFEVSRGMELEHIAILDHSDGQEHTYNMNPFISDNIRVERDKKIMRMTFKPKEARSFSASDVLSFIVSEVQMYFPEYKCEGEWA</sequence>
<name>A0A559J3V3_9BACL</name>